<protein>
    <submittedName>
        <fullName evidence="2">Uncharacterized protein</fullName>
    </submittedName>
</protein>
<evidence type="ECO:0000313" key="3">
    <source>
        <dbReference type="Proteomes" id="UP000287651"/>
    </source>
</evidence>
<comment type="caution">
    <text evidence="2">The sequence shown here is derived from an EMBL/GenBank/DDBJ whole genome shotgun (WGS) entry which is preliminary data.</text>
</comment>
<gene>
    <name evidence="2" type="ORF">B296_00026435</name>
</gene>
<evidence type="ECO:0000256" key="1">
    <source>
        <dbReference type="SAM" id="MobiDB-lite"/>
    </source>
</evidence>
<name>A0A426Z7X4_ENSVE</name>
<proteinExistence type="predicted"/>
<sequence length="319" mass="34618">MSSASSHFESHSVKVSAHRSRALSRPSGDFRSIAIISSSGGATLADLGAADAFTAMRSYFNVNSTVTTHRLVEVRKNYFVPSEYELHAPLLGEHPYDTCPSGFNLSTDTLEVGLRFPLHPVIEACLKGWQISPSYMVGHSGNPRVVHGLFLANSGASRVLPDCSQWTPSEVHLPATKAGSRAFSSSLVIKAGASRPSGHLGWWTTWSRCFRPMRPNRPMFFQFAYYAEFFLIVHYHVEMFNLGKIKSDDETGSGSTILSTTSTSATIGVAGSMIKKCPSIGEEAGLRKHIRKTTFEQPGDVLGSTMRSPTKKGKGVGGD</sequence>
<feature type="compositionally biased region" description="Basic residues" evidence="1">
    <location>
        <begin position="309"/>
        <end position="319"/>
    </location>
</feature>
<evidence type="ECO:0000313" key="2">
    <source>
        <dbReference type="EMBL" id="RRT60087.1"/>
    </source>
</evidence>
<reference evidence="2 3" key="1">
    <citation type="journal article" date="2014" name="Agronomy (Basel)">
        <title>A Draft Genome Sequence for Ensete ventricosum, the Drought-Tolerant Tree Against Hunger.</title>
        <authorList>
            <person name="Harrison J."/>
            <person name="Moore K.A."/>
            <person name="Paszkiewicz K."/>
            <person name="Jones T."/>
            <person name="Grant M."/>
            <person name="Ambacheew D."/>
            <person name="Muzemil S."/>
            <person name="Studholme D.J."/>
        </authorList>
    </citation>
    <scope>NUCLEOTIDE SEQUENCE [LARGE SCALE GENOMIC DNA]</scope>
</reference>
<accession>A0A426Z7X4</accession>
<dbReference type="AlphaFoldDB" id="A0A426Z7X4"/>
<dbReference type="Proteomes" id="UP000287651">
    <property type="component" value="Unassembled WGS sequence"/>
</dbReference>
<dbReference type="EMBL" id="AMZH03007935">
    <property type="protein sequence ID" value="RRT60087.1"/>
    <property type="molecule type" value="Genomic_DNA"/>
</dbReference>
<organism evidence="2 3">
    <name type="scientific">Ensete ventricosum</name>
    <name type="common">Abyssinian banana</name>
    <name type="synonym">Musa ensete</name>
    <dbReference type="NCBI Taxonomy" id="4639"/>
    <lineage>
        <taxon>Eukaryota</taxon>
        <taxon>Viridiplantae</taxon>
        <taxon>Streptophyta</taxon>
        <taxon>Embryophyta</taxon>
        <taxon>Tracheophyta</taxon>
        <taxon>Spermatophyta</taxon>
        <taxon>Magnoliopsida</taxon>
        <taxon>Liliopsida</taxon>
        <taxon>Zingiberales</taxon>
        <taxon>Musaceae</taxon>
        <taxon>Ensete</taxon>
    </lineage>
</organism>
<feature type="region of interest" description="Disordered" evidence="1">
    <location>
        <begin position="297"/>
        <end position="319"/>
    </location>
</feature>